<comment type="caution">
    <text evidence="1">The sequence shown here is derived from an EMBL/GenBank/DDBJ whole genome shotgun (WGS) entry which is preliminary data.</text>
</comment>
<gene>
    <name evidence="1" type="ORF">AG1IA_06438</name>
</gene>
<dbReference type="EMBL" id="AFRT01001732">
    <property type="protein sequence ID" value="ELU39532.1"/>
    <property type="molecule type" value="Genomic_DNA"/>
</dbReference>
<evidence type="ECO:0000313" key="2">
    <source>
        <dbReference type="Proteomes" id="UP000011668"/>
    </source>
</evidence>
<name>L8WRV5_THACA</name>
<evidence type="ECO:0000313" key="1">
    <source>
        <dbReference type="EMBL" id="ELU39532.1"/>
    </source>
</evidence>
<dbReference type="OMA" id="FAHYEKE"/>
<dbReference type="OrthoDB" id="3178885at2759"/>
<dbReference type="AlphaFoldDB" id="L8WRV5"/>
<dbReference type="InterPro" id="IPR035918">
    <property type="entry name" value="CytB_endotoxin-like_sf"/>
</dbReference>
<protein>
    <submittedName>
        <fullName evidence="1">Thuringiensis toxin domain-containing protein</fullName>
    </submittedName>
</protein>
<proteinExistence type="predicted"/>
<dbReference type="Proteomes" id="UP000011668">
    <property type="component" value="Unassembled WGS sequence"/>
</dbReference>
<accession>L8WRV5</accession>
<dbReference type="Gene3D" id="3.40.198.10">
    <property type="entry name" value="Delta-endotoxin CytB-like"/>
    <property type="match status" value="1"/>
</dbReference>
<organism evidence="1 2">
    <name type="scientific">Thanatephorus cucumeris (strain AG1-IA)</name>
    <name type="common">Rice sheath blight fungus</name>
    <name type="synonym">Rhizoctonia solani</name>
    <dbReference type="NCBI Taxonomy" id="983506"/>
    <lineage>
        <taxon>Eukaryota</taxon>
        <taxon>Fungi</taxon>
        <taxon>Dikarya</taxon>
        <taxon>Basidiomycota</taxon>
        <taxon>Agaricomycotina</taxon>
        <taxon>Agaricomycetes</taxon>
        <taxon>Cantharellales</taxon>
        <taxon>Ceratobasidiaceae</taxon>
        <taxon>Rhizoctonia</taxon>
        <taxon>Rhizoctonia solani AG-1</taxon>
    </lineage>
</organism>
<dbReference type="SUPFAM" id="SSF55676">
    <property type="entry name" value="CytB endotoxin-like"/>
    <property type="match status" value="1"/>
</dbReference>
<reference evidence="1 2" key="1">
    <citation type="journal article" date="2013" name="Nat. Commun.">
        <title>The evolution and pathogenic mechanisms of the rice sheath blight pathogen.</title>
        <authorList>
            <person name="Zheng A."/>
            <person name="Lin R."/>
            <person name="Xu L."/>
            <person name="Qin P."/>
            <person name="Tang C."/>
            <person name="Ai P."/>
            <person name="Zhang D."/>
            <person name="Liu Y."/>
            <person name="Sun Z."/>
            <person name="Feng H."/>
            <person name="Wang Y."/>
            <person name="Chen Y."/>
            <person name="Liang X."/>
            <person name="Fu R."/>
            <person name="Li Q."/>
            <person name="Zhang J."/>
            <person name="Yu X."/>
            <person name="Xie Z."/>
            <person name="Ding L."/>
            <person name="Guan P."/>
            <person name="Tang J."/>
            <person name="Liang Y."/>
            <person name="Wang S."/>
            <person name="Deng Q."/>
            <person name="Li S."/>
            <person name="Zhu J."/>
            <person name="Wang L."/>
            <person name="Liu H."/>
            <person name="Li P."/>
        </authorList>
    </citation>
    <scope>NUCLEOTIDE SEQUENCE [LARGE SCALE GENOMIC DNA]</scope>
    <source>
        <strain evidence="2">AG-1 IA</strain>
    </source>
</reference>
<sequence>MSDAPVFDEFSTLPGHLFNSGKQALKFFGYFLNGNTQQLDWVKLKDAVDSRPDTDMVIEQYENNQLAQESTSLRTVAEKTAQFLGKVGSGSFDKDWLSDIIQAGFTRLEQKEDSGFAHYEKEGDKSAFTYRLVFEAPNPDIPSDFYALVVTHKLIADITEKSDWFGLGPDSTQNFSAEVNAMRLACNENFVAGPKPTCIPDWQDEITKDCQIELESRCIMKQNKYFPSCVPYSYEFHQGFPTPKHIY</sequence>
<keyword evidence="2" id="KW-1185">Reference proteome</keyword>
<dbReference type="HOGENOM" id="CLU_098387_0_0_1"/>